<dbReference type="Gene3D" id="3.80.10.10">
    <property type="entry name" value="Ribonuclease Inhibitor"/>
    <property type="match status" value="2"/>
</dbReference>
<gene>
    <name evidence="1" type="ORF">TVAG_437650</name>
</gene>
<dbReference type="InterPro" id="IPR032675">
    <property type="entry name" value="LRR_dom_sf"/>
</dbReference>
<dbReference type="Pfam" id="PF13306">
    <property type="entry name" value="LRR_5"/>
    <property type="match status" value="1"/>
</dbReference>
<dbReference type="VEuPathDB" id="TrichDB:TVAGG3_0727010"/>
<dbReference type="OMA" id="ENTFANC"/>
<protein>
    <recommendedName>
        <fullName evidence="3">Surface antigen BspA-like</fullName>
    </recommendedName>
</protein>
<dbReference type="PANTHER" id="PTHR45661:SF3">
    <property type="entry name" value="IG-LIKE DOMAIN-CONTAINING PROTEIN"/>
    <property type="match status" value="1"/>
</dbReference>
<sequence>MSTPETYNNDNTILSSSENSVNVDLKQSCETIYGLYAGNACKDFTFKGSQNTLLSFNFPDGSRLSNINDCAFYQCTKLSSVDFSNCQFLTKIGSYAFSGCSSLTNVILPIHLKSISPFCFEFTLISSISIPNEVTSLGTLCFQSCSKLKNVIIDVESNLKEIGVKSFNGAMIETIFIPKSTINIDEYAFSLCVALKEFTIDPSNPSYSVSDGILFN</sequence>
<dbReference type="KEGG" id="tva:4748308"/>
<dbReference type="VEuPathDB" id="TrichDB:TVAG_437650"/>
<dbReference type="InterPro" id="IPR053139">
    <property type="entry name" value="Surface_bspA-like"/>
</dbReference>
<accession>A2FWT6</accession>
<dbReference type="RefSeq" id="XP_001303551.1">
    <property type="nucleotide sequence ID" value="XM_001303550.1"/>
</dbReference>
<evidence type="ECO:0000313" key="2">
    <source>
        <dbReference type="Proteomes" id="UP000001542"/>
    </source>
</evidence>
<keyword evidence="2" id="KW-1185">Reference proteome</keyword>
<proteinExistence type="predicted"/>
<dbReference type="InParanoid" id="A2FWT6"/>
<dbReference type="AlphaFoldDB" id="A2FWT6"/>
<dbReference type="InterPro" id="IPR026906">
    <property type="entry name" value="LRR_5"/>
</dbReference>
<dbReference type="SUPFAM" id="SSF52058">
    <property type="entry name" value="L domain-like"/>
    <property type="match status" value="1"/>
</dbReference>
<dbReference type="PANTHER" id="PTHR45661">
    <property type="entry name" value="SURFACE ANTIGEN"/>
    <property type="match status" value="1"/>
</dbReference>
<evidence type="ECO:0000313" key="1">
    <source>
        <dbReference type="EMBL" id="EAX90621.1"/>
    </source>
</evidence>
<reference evidence="1" key="1">
    <citation type="submission" date="2006-10" db="EMBL/GenBank/DDBJ databases">
        <authorList>
            <person name="Amadeo P."/>
            <person name="Zhao Q."/>
            <person name="Wortman J."/>
            <person name="Fraser-Liggett C."/>
            <person name="Carlton J."/>
        </authorList>
    </citation>
    <scope>NUCLEOTIDE SEQUENCE</scope>
    <source>
        <strain evidence="1">G3</strain>
    </source>
</reference>
<dbReference type="STRING" id="5722.A2FWT6"/>
<organism evidence="1 2">
    <name type="scientific">Trichomonas vaginalis (strain ATCC PRA-98 / G3)</name>
    <dbReference type="NCBI Taxonomy" id="412133"/>
    <lineage>
        <taxon>Eukaryota</taxon>
        <taxon>Metamonada</taxon>
        <taxon>Parabasalia</taxon>
        <taxon>Trichomonadida</taxon>
        <taxon>Trichomonadidae</taxon>
        <taxon>Trichomonas</taxon>
    </lineage>
</organism>
<dbReference type="SMR" id="A2FWT6"/>
<name>A2FWT6_TRIV3</name>
<dbReference type="Proteomes" id="UP000001542">
    <property type="component" value="Unassembled WGS sequence"/>
</dbReference>
<evidence type="ECO:0008006" key="3">
    <source>
        <dbReference type="Google" id="ProtNLM"/>
    </source>
</evidence>
<reference evidence="1" key="2">
    <citation type="journal article" date="2007" name="Science">
        <title>Draft genome sequence of the sexually transmitted pathogen Trichomonas vaginalis.</title>
        <authorList>
            <person name="Carlton J.M."/>
            <person name="Hirt R.P."/>
            <person name="Silva J.C."/>
            <person name="Delcher A.L."/>
            <person name="Schatz M."/>
            <person name="Zhao Q."/>
            <person name="Wortman J.R."/>
            <person name="Bidwell S.L."/>
            <person name="Alsmark U.C.M."/>
            <person name="Besteiro S."/>
            <person name="Sicheritz-Ponten T."/>
            <person name="Noel C.J."/>
            <person name="Dacks J.B."/>
            <person name="Foster P.G."/>
            <person name="Simillion C."/>
            <person name="Van de Peer Y."/>
            <person name="Miranda-Saavedra D."/>
            <person name="Barton G.J."/>
            <person name="Westrop G.D."/>
            <person name="Mueller S."/>
            <person name="Dessi D."/>
            <person name="Fiori P.L."/>
            <person name="Ren Q."/>
            <person name="Paulsen I."/>
            <person name="Zhang H."/>
            <person name="Bastida-Corcuera F.D."/>
            <person name="Simoes-Barbosa A."/>
            <person name="Brown M.T."/>
            <person name="Hayes R.D."/>
            <person name="Mukherjee M."/>
            <person name="Okumura C.Y."/>
            <person name="Schneider R."/>
            <person name="Smith A.J."/>
            <person name="Vanacova S."/>
            <person name="Villalvazo M."/>
            <person name="Haas B.J."/>
            <person name="Pertea M."/>
            <person name="Feldblyum T.V."/>
            <person name="Utterback T.R."/>
            <person name="Shu C.L."/>
            <person name="Osoegawa K."/>
            <person name="de Jong P.J."/>
            <person name="Hrdy I."/>
            <person name="Horvathova L."/>
            <person name="Zubacova Z."/>
            <person name="Dolezal P."/>
            <person name="Malik S.B."/>
            <person name="Logsdon J.M. Jr."/>
            <person name="Henze K."/>
            <person name="Gupta A."/>
            <person name="Wang C.C."/>
            <person name="Dunne R.L."/>
            <person name="Upcroft J.A."/>
            <person name="Upcroft P."/>
            <person name="White O."/>
            <person name="Salzberg S.L."/>
            <person name="Tang P."/>
            <person name="Chiu C.-H."/>
            <person name="Lee Y.-S."/>
            <person name="Embley T.M."/>
            <person name="Coombs G.H."/>
            <person name="Mottram J.C."/>
            <person name="Tachezy J."/>
            <person name="Fraser-Liggett C.M."/>
            <person name="Johnson P.J."/>
        </authorList>
    </citation>
    <scope>NUCLEOTIDE SEQUENCE [LARGE SCALE GENOMIC DNA]</scope>
    <source>
        <strain evidence="1">G3</strain>
    </source>
</reference>
<dbReference type="EMBL" id="DS114093">
    <property type="protein sequence ID" value="EAX90621.1"/>
    <property type="molecule type" value="Genomic_DNA"/>
</dbReference>